<feature type="transmembrane region" description="Helical" evidence="6">
    <location>
        <begin position="187"/>
        <end position="209"/>
    </location>
</feature>
<dbReference type="SUPFAM" id="SSF55073">
    <property type="entry name" value="Nucleotide cyclase"/>
    <property type="match status" value="1"/>
</dbReference>
<evidence type="ECO:0000256" key="5">
    <source>
        <dbReference type="SAM" id="MobiDB-lite"/>
    </source>
</evidence>
<dbReference type="GO" id="GO:1902201">
    <property type="term" value="P:negative regulation of bacterial-type flagellum-dependent cell motility"/>
    <property type="evidence" value="ECO:0007669"/>
    <property type="project" value="TreeGrafter"/>
</dbReference>
<dbReference type="EMBL" id="QOVF01000004">
    <property type="protein sequence ID" value="KAA0693503.1"/>
    <property type="molecule type" value="Genomic_DNA"/>
</dbReference>
<evidence type="ECO:0000256" key="1">
    <source>
        <dbReference type="ARBA" id="ARBA00001946"/>
    </source>
</evidence>
<sequence length="399" mass="44986">MRDSENNNNGMPMDTTSLPDTEQPQSRTVSKDRDTISLEQRLRKRRLGMSFASYTVTFTVVLFFCYQQMIPLRVAGHFALFSLVVNAGLWLLIHSNINLRFRDPSMTALQMIICQWPALWVMFFLEAGQARAIFLLITIVPALYGILALNVRNFILVSIGFLIQYSALHLALWLYRPQVMNTELELIQSFAFVLVLAEVALIGGFISGLRGKLRLRNRELKNAMGRIQELVNIDELTGIYNRRRIFQVLNEESNRYRRAPGAFSVGILDVDFFKQINDTHGHQAGDKILRQLASSVTADLRVIDSFGRYGGEEFLLILPQTTLAGAEIKAERIRSSIETLRFDDLPADISITVSIGLAEFQAGETTDDTLARADKALYQAKESGRNRVISAVNSQTDEA</sequence>
<comment type="cofactor">
    <cofactor evidence="1">
        <name>Mg(2+)</name>
        <dbReference type="ChEBI" id="CHEBI:18420"/>
    </cofactor>
</comment>
<reference evidence="8 9" key="1">
    <citation type="submission" date="2018-07" db="EMBL/GenBank/DDBJ databases">
        <title>Pseudomonas laoshanensis sp. nov., isolated from soil.</title>
        <authorList>
            <person name="Sun J."/>
            <person name="Yu L."/>
            <person name="Wang M."/>
            <person name="Zhang C."/>
        </authorList>
    </citation>
    <scope>NUCLEOTIDE SEQUENCE [LARGE SCALE GENOMIC DNA]</scope>
    <source>
        <strain evidence="8 9">Y22</strain>
    </source>
</reference>
<feature type="transmembrane region" description="Helical" evidence="6">
    <location>
        <begin position="51"/>
        <end position="69"/>
    </location>
</feature>
<organism evidence="8 9">
    <name type="scientific">Halopseudomonas laoshanensis</name>
    <dbReference type="NCBI Taxonomy" id="2268758"/>
    <lineage>
        <taxon>Bacteria</taxon>
        <taxon>Pseudomonadati</taxon>
        <taxon>Pseudomonadota</taxon>
        <taxon>Gammaproteobacteria</taxon>
        <taxon>Pseudomonadales</taxon>
        <taxon>Pseudomonadaceae</taxon>
        <taxon>Halopseudomonas</taxon>
    </lineage>
</organism>
<comment type="caution">
    <text evidence="8">The sequence shown here is derived from an EMBL/GenBank/DDBJ whole genome shotgun (WGS) entry which is preliminary data.</text>
</comment>
<feature type="domain" description="GGDEF" evidence="7">
    <location>
        <begin position="261"/>
        <end position="393"/>
    </location>
</feature>
<dbReference type="InterPro" id="IPR050469">
    <property type="entry name" value="Diguanylate_Cyclase"/>
</dbReference>
<comment type="subcellular location">
    <subcellularLocation>
        <location evidence="2">Cell inner membrane</location>
    </subcellularLocation>
</comment>
<dbReference type="PROSITE" id="PS50887">
    <property type="entry name" value="GGDEF"/>
    <property type="match status" value="1"/>
</dbReference>
<keyword evidence="9" id="KW-1185">Reference proteome</keyword>
<evidence type="ECO:0000256" key="3">
    <source>
        <dbReference type="ARBA" id="ARBA00012528"/>
    </source>
</evidence>
<feature type="transmembrane region" description="Helical" evidence="6">
    <location>
        <begin position="130"/>
        <end position="147"/>
    </location>
</feature>
<evidence type="ECO:0000256" key="2">
    <source>
        <dbReference type="ARBA" id="ARBA00004533"/>
    </source>
</evidence>
<dbReference type="OrthoDB" id="9759607at2"/>
<keyword evidence="6" id="KW-1133">Transmembrane helix</keyword>
<proteinExistence type="predicted"/>
<dbReference type="PANTHER" id="PTHR45138:SF9">
    <property type="entry name" value="DIGUANYLATE CYCLASE DGCM-RELATED"/>
    <property type="match status" value="1"/>
</dbReference>
<name>A0A7V7GSN0_9GAMM</name>
<keyword evidence="6" id="KW-0812">Transmembrane</keyword>
<dbReference type="InterPro" id="IPR043128">
    <property type="entry name" value="Rev_trsase/Diguanyl_cyclase"/>
</dbReference>
<dbReference type="Gene3D" id="3.30.70.270">
    <property type="match status" value="1"/>
</dbReference>
<dbReference type="InterPro" id="IPR029787">
    <property type="entry name" value="Nucleotide_cyclase"/>
</dbReference>
<dbReference type="Proteomes" id="UP000463138">
    <property type="component" value="Unassembled WGS sequence"/>
</dbReference>
<feature type="region of interest" description="Disordered" evidence="5">
    <location>
        <begin position="1"/>
        <end position="33"/>
    </location>
</feature>
<evidence type="ECO:0000259" key="7">
    <source>
        <dbReference type="PROSITE" id="PS50887"/>
    </source>
</evidence>
<gene>
    <name evidence="8" type="ORF">DT594_14025</name>
</gene>
<dbReference type="Pfam" id="PF00990">
    <property type="entry name" value="GGDEF"/>
    <property type="match status" value="1"/>
</dbReference>
<dbReference type="PANTHER" id="PTHR45138">
    <property type="entry name" value="REGULATORY COMPONENTS OF SENSORY TRANSDUCTION SYSTEM"/>
    <property type="match status" value="1"/>
</dbReference>
<dbReference type="FunFam" id="3.30.70.270:FF:000001">
    <property type="entry name" value="Diguanylate cyclase domain protein"/>
    <property type="match status" value="1"/>
</dbReference>
<dbReference type="EC" id="2.7.7.65" evidence="3"/>
<evidence type="ECO:0000256" key="4">
    <source>
        <dbReference type="ARBA" id="ARBA00034247"/>
    </source>
</evidence>
<evidence type="ECO:0000313" key="9">
    <source>
        <dbReference type="Proteomes" id="UP000463138"/>
    </source>
</evidence>
<dbReference type="GO" id="GO:0043709">
    <property type="term" value="P:cell adhesion involved in single-species biofilm formation"/>
    <property type="evidence" value="ECO:0007669"/>
    <property type="project" value="TreeGrafter"/>
</dbReference>
<dbReference type="GO" id="GO:0005886">
    <property type="term" value="C:plasma membrane"/>
    <property type="evidence" value="ECO:0007669"/>
    <property type="project" value="UniProtKB-SubCell"/>
</dbReference>
<keyword evidence="6" id="KW-0472">Membrane</keyword>
<comment type="catalytic activity">
    <reaction evidence="4">
        <text>2 GTP = 3',3'-c-di-GMP + 2 diphosphate</text>
        <dbReference type="Rhea" id="RHEA:24898"/>
        <dbReference type="ChEBI" id="CHEBI:33019"/>
        <dbReference type="ChEBI" id="CHEBI:37565"/>
        <dbReference type="ChEBI" id="CHEBI:58805"/>
        <dbReference type="EC" id="2.7.7.65"/>
    </reaction>
</comment>
<feature type="transmembrane region" description="Helical" evidence="6">
    <location>
        <begin position="105"/>
        <end position="124"/>
    </location>
</feature>
<dbReference type="AlphaFoldDB" id="A0A7V7GSN0"/>
<accession>A0A7V7GSN0</accession>
<feature type="transmembrane region" description="Helical" evidence="6">
    <location>
        <begin position="75"/>
        <end position="93"/>
    </location>
</feature>
<dbReference type="SMART" id="SM00267">
    <property type="entry name" value="GGDEF"/>
    <property type="match status" value="1"/>
</dbReference>
<dbReference type="InterPro" id="IPR000160">
    <property type="entry name" value="GGDEF_dom"/>
</dbReference>
<feature type="transmembrane region" description="Helical" evidence="6">
    <location>
        <begin position="154"/>
        <end position="175"/>
    </location>
</feature>
<dbReference type="CDD" id="cd01949">
    <property type="entry name" value="GGDEF"/>
    <property type="match status" value="1"/>
</dbReference>
<evidence type="ECO:0000313" key="8">
    <source>
        <dbReference type="EMBL" id="KAA0693503.1"/>
    </source>
</evidence>
<dbReference type="GO" id="GO:0052621">
    <property type="term" value="F:diguanylate cyclase activity"/>
    <property type="evidence" value="ECO:0007669"/>
    <property type="project" value="UniProtKB-EC"/>
</dbReference>
<protein>
    <recommendedName>
        <fullName evidence="3">diguanylate cyclase</fullName>
        <ecNumber evidence="3">2.7.7.65</ecNumber>
    </recommendedName>
</protein>
<dbReference type="NCBIfam" id="TIGR00254">
    <property type="entry name" value="GGDEF"/>
    <property type="match status" value="1"/>
</dbReference>
<evidence type="ECO:0000256" key="6">
    <source>
        <dbReference type="SAM" id="Phobius"/>
    </source>
</evidence>
<feature type="compositionally biased region" description="Polar residues" evidence="5">
    <location>
        <begin position="1"/>
        <end position="28"/>
    </location>
</feature>